<dbReference type="Proteomes" id="UP000265540">
    <property type="component" value="Unassembled WGS sequence"/>
</dbReference>
<reference evidence="2 3" key="1">
    <citation type="journal article" date="2017" name="ISME J.">
        <title>Energy and carbon metabolisms in a deep terrestrial subsurface fluid microbial community.</title>
        <authorList>
            <person name="Momper L."/>
            <person name="Jungbluth S.P."/>
            <person name="Lee M.D."/>
            <person name="Amend J.P."/>
        </authorList>
    </citation>
    <scope>NUCLEOTIDE SEQUENCE [LARGE SCALE GENOMIC DNA]</scope>
    <source>
        <strain evidence="2">SURF_46</strain>
    </source>
</reference>
<evidence type="ECO:0000313" key="2">
    <source>
        <dbReference type="EMBL" id="RJR27655.1"/>
    </source>
</evidence>
<sequence length="381" mass="43581">MKFLLTADLHLRLNEPLGVQISDFHGFKINDRLADKFVMLEQMVATAIKHDVDWFVILGDLFDYPNPPEILRFLFFQAIAPLWEKKKISTLLLAGNHGTDDWQAHNLMSESWVSQGAFETMSTPFVKTFMNRAGEEIPIVGFPEMKPDVLDDWFVKLENRDPEPFAFGHLGLAFSKVEASDFRVTSGVEVTKFSRFKHVFLGDFHRPQELANCQYVGSPFIIDLGEIDYIHSYLVATLTSIGGWKSEAFVLQDPLSCEVRNIKIDSNTRNEDFMKLFAPKKTGMKEFLCLKLSIDKASASLPIVDFKKLQADLLNLGFYWVRFDFDFVDNKILDVDRVAAKAGGIDWAYLEYCKQHSFTEEVANYGRKIMGELRATKKAEN</sequence>
<dbReference type="InterPro" id="IPR050535">
    <property type="entry name" value="DNA_Repair-Maintenance_Comp"/>
</dbReference>
<dbReference type="Gene3D" id="3.60.21.10">
    <property type="match status" value="1"/>
</dbReference>
<dbReference type="InterPro" id="IPR029052">
    <property type="entry name" value="Metallo-depent_PP-like"/>
</dbReference>
<dbReference type="SUPFAM" id="SSF56300">
    <property type="entry name" value="Metallo-dependent phosphatases"/>
    <property type="match status" value="1"/>
</dbReference>
<protein>
    <recommendedName>
        <fullName evidence="1">Calcineurin-like phosphoesterase domain-containing protein</fullName>
    </recommendedName>
</protein>
<feature type="domain" description="Calcineurin-like phosphoesterase" evidence="1">
    <location>
        <begin position="1"/>
        <end position="207"/>
    </location>
</feature>
<dbReference type="PANTHER" id="PTHR30337">
    <property type="entry name" value="COMPONENT OF ATP-DEPENDENT DSDNA EXONUCLEASE"/>
    <property type="match status" value="1"/>
</dbReference>
<evidence type="ECO:0000313" key="3">
    <source>
        <dbReference type="Proteomes" id="UP000265540"/>
    </source>
</evidence>
<proteinExistence type="predicted"/>
<evidence type="ECO:0000259" key="1">
    <source>
        <dbReference type="Pfam" id="PF00149"/>
    </source>
</evidence>
<gene>
    <name evidence="2" type="ORF">C4561_01760</name>
</gene>
<dbReference type="AlphaFoldDB" id="A0A3A4ZEP2"/>
<name>A0A3A4ZEP2_UNCKA</name>
<organism evidence="2 3">
    <name type="scientific">candidate division WWE3 bacterium</name>
    <dbReference type="NCBI Taxonomy" id="2053526"/>
    <lineage>
        <taxon>Bacteria</taxon>
        <taxon>Katanobacteria</taxon>
    </lineage>
</organism>
<dbReference type="Pfam" id="PF00149">
    <property type="entry name" value="Metallophos"/>
    <property type="match status" value="1"/>
</dbReference>
<comment type="caution">
    <text evidence="2">The sequence shown here is derived from an EMBL/GenBank/DDBJ whole genome shotgun (WGS) entry which is preliminary data.</text>
</comment>
<accession>A0A3A4ZEP2</accession>
<dbReference type="EMBL" id="QZJF01000008">
    <property type="protein sequence ID" value="RJR27655.1"/>
    <property type="molecule type" value="Genomic_DNA"/>
</dbReference>
<dbReference type="InterPro" id="IPR004843">
    <property type="entry name" value="Calcineurin-like_PHP"/>
</dbReference>
<dbReference type="GO" id="GO:0016787">
    <property type="term" value="F:hydrolase activity"/>
    <property type="evidence" value="ECO:0007669"/>
    <property type="project" value="InterPro"/>
</dbReference>